<keyword evidence="1" id="KW-0812">Transmembrane</keyword>
<feature type="transmembrane region" description="Helical" evidence="1">
    <location>
        <begin position="33"/>
        <end position="52"/>
    </location>
</feature>
<organism evidence="2 3">
    <name type="scientific">Glossina brevipalpis</name>
    <dbReference type="NCBI Taxonomy" id="37001"/>
    <lineage>
        <taxon>Eukaryota</taxon>
        <taxon>Metazoa</taxon>
        <taxon>Ecdysozoa</taxon>
        <taxon>Arthropoda</taxon>
        <taxon>Hexapoda</taxon>
        <taxon>Insecta</taxon>
        <taxon>Pterygota</taxon>
        <taxon>Neoptera</taxon>
        <taxon>Endopterygota</taxon>
        <taxon>Diptera</taxon>
        <taxon>Brachycera</taxon>
        <taxon>Muscomorpha</taxon>
        <taxon>Hippoboscoidea</taxon>
        <taxon>Glossinidae</taxon>
        <taxon>Glossina</taxon>
    </lineage>
</organism>
<dbReference type="EnsemblMetazoa" id="GBRI019709-RA">
    <property type="protein sequence ID" value="GBRI019709-PA"/>
    <property type="gene ID" value="GBRI019709"/>
</dbReference>
<keyword evidence="1" id="KW-0472">Membrane</keyword>
<protein>
    <recommendedName>
        <fullName evidence="4">Transmembrane protein 209</fullName>
    </recommendedName>
</protein>
<sequence length="524" mass="61228">MNCSNKSQCIPHRRNLVVERGLDMKLQEKQAKYYLKWCILNLLLLIVLQLHYHNKCECAESFWFQLEYGAIVLISLNAIVDITKYLYYVFKKEPLHCTLEQKKLLKFDDNESSFIVLKPKKDEPTTVSADESRYDEDIIRKWRPSFNTTTIRTYGSTNWNLVQQSSQQPLTATSTMYDSQVGKVNKHQASSSLLDLDRGKPIEDETSLQEYLKRQEKEEDVNDDDDNLFNNSKCFDSFWNYGISAGKPKLYHLATINEPVFHDVMPNSDERNCMVIRRISSENLSRYVKNLRAWIFVTILKRLTEEIENVNDSLKRIIYLNIQIGSSDLVALKKITRHKQLVDTQAPALPLIIPFLDLISNQEYLLQRIKDFSNGSYITNYRWNAGSDNLHFKWNDQLPTDAAIIFHFFCVYMDSQLLPLSQYENRPFYSRYIIIGENNNNRSVLDTVAMIKNRAHCAILCTNPLHPKFNFISHGEIHNCAYDNNNLFHVIIQFLLYMRTYQESRLEGVSLGSSGINIMWIIEN</sequence>
<dbReference type="Pfam" id="PF09786">
    <property type="entry name" value="CytochromB561_N"/>
    <property type="match status" value="1"/>
</dbReference>
<keyword evidence="3" id="KW-1185">Reference proteome</keyword>
<dbReference type="PANTHER" id="PTHR21780">
    <property type="entry name" value="TRANSMEMBRANE PROTEIN 209"/>
    <property type="match status" value="1"/>
</dbReference>
<dbReference type="AlphaFoldDB" id="A0A1A9WHB6"/>
<proteinExistence type="predicted"/>
<reference evidence="2" key="2">
    <citation type="submission" date="2020-05" db="UniProtKB">
        <authorList>
            <consortium name="EnsemblMetazoa"/>
        </authorList>
    </citation>
    <scope>IDENTIFICATION</scope>
    <source>
        <strain evidence="2">IAEA</strain>
    </source>
</reference>
<dbReference type="PANTHER" id="PTHR21780:SF0">
    <property type="entry name" value="TRANSMEMBRANE PROTEIN 209"/>
    <property type="match status" value="1"/>
</dbReference>
<dbReference type="GO" id="GO:0016020">
    <property type="term" value="C:membrane"/>
    <property type="evidence" value="ECO:0007669"/>
    <property type="project" value="TreeGrafter"/>
</dbReference>
<evidence type="ECO:0000256" key="1">
    <source>
        <dbReference type="SAM" id="Phobius"/>
    </source>
</evidence>
<keyword evidence="1" id="KW-1133">Transmembrane helix</keyword>
<evidence type="ECO:0000313" key="3">
    <source>
        <dbReference type="Proteomes" id="UP000091820"/>
    </source>
</evidence>
<dbReference type="InterPro" id="IPR019176">
    <property type="entry name" value="Cytochrome_B561-rel"/>
</dbReference>
<evidence type="ECO:0008006" key="4">
    <source>
        <dbReference type="Google" id="ProtNLM"/>
    </source>
</evidence>
<evidence type="ECO:0000313" key="2">
    <source>
        <dbReference type="EnsemblMetazoa" id="GBRI019709-PA"/>
    </source>
</evidence>
<dbReference type="VEuPathDB" id="VectorBase:GBRI019709"/>
<reference evidence="3" key="1">
    <citation type="submission" date="2014-03" db="EMBL/GenBank/DDBJ databases">
        <authorList>
            <person name="Aksoy S."/>
            <person name="Warren W."/>
            <person name="Wilson R.K."/>
        </authorList>
    </citation>
    <scope>NUCLEOTIDE SEQUENCE [LARGE SCALE GENOMIC DNA]</scope>
    <source>
        <strain evidence="3">IAEA</strain>
    </source>
</reference>
<name>A0A1A9WHB6_9MUSC</name>
<dbReference type="Proteomes" id="UP000091820">
    <property type="component" value="Unassembled WGS sequence"/>
</dbReference>
<accession>A0A1A9WHB6</accession>